<dbReference type="InterPro" id="IPR007049">
    <property type="entry name" value="Carb-sel_porin_OprB"/>
</dbReference>
<dbReference type="NCBIfam" id="NF033921">
    <property type="entry name" value="por_somb"/>
    <property type="match status" value="1"/>
</dbReference>
<dbReference type="OrthoDB" id="580845at2"/>
<comment type="caution">
    <text evidence="5">The sequence shown here is derived from an EMBL/GenBank/DDBJ whole genome shotgun (WGS) entry which is preliminary data.</text>
</comment>
<comment type="similarity">
    <text evidence="1 2">Belongs to the OprB family.</text>
</comment>
<evidence type="ECO:0000256" key="1">
    <source>
        <dbReference type="ARBA" id="ARBA00008769"/>
    </source>
</evidence>
<protein>
    <recommendedName>
        <fullName evidence="4">SLH domain-containing protein</fullName>
    </recommendedName>
</protein>
<evidence type="ECO:0000256" key="3">
    <source>
        <dbReference type="SAM" id="Coils"/>
    </source>
</evidence>
<dbReference type="PANTHER" id="PTHR43308">
    <property type="entry name" value="OUTER MEMBRANE PROTEIN ALPHA-RELATED"/>
    <property type="match status" value="1"/>
</dbReference>
<evidence type="ECO:0000313" key="5">
    <source>
        <dbReference type="EMBL" id="OEJ72428.1"/>
    </source>
</evidence>
<dbReference type="RefSeq" id="WP_069970035.1">
    <property type="nucleotide sequence ID" value="NZ_CM124774.1"/>
</dbReference>
<dbReference type="Gene3D" id="2.40.160.180">
    <property type="entry name" value="Carbohydrate-selective porin OprB"/>
    <property type="match status" value="1"/>
</dbReference>
<feature type="domain" description="SLH" evidence="4">
    <location>
        <begin position="117"/>
        <end position="181"/>
    </location>
</feature>
<accession>A0A1E5QCN4</accession>
<evidence type="ECO:0000259" key="4">
    <source>
        <dbReference type="PROSITE" id="PS51272"/>
    </source>
</evidence>
<dbReference type="Pfam" id="PF04966">
    <property type="entry name" value="OprB"/>
    <property type="match status" value="1"/>
</dbReference>
<dbReference type="InterPro" id="IPR047684">
    <property type="entry name" value="Por_som-like"/>
</dbReference>
<dbReference type="PANTHER" id="PTHR43308:SF1">
    <property type="entry name" value="OUTER MEMBRANE PROTEIN ALPHA"/>
    <property type="match status" value="1"/>
</dbReference>
<feature type="signal peptide" evidence="2">
    <location>
        <begin position="1"/>
        <end position="29"/>
    </location>
</feature>
<dbReference type="EMBL" id="MJGC01000132">
    <property type="protein sequence ID" value="OEJ72428.1"/>
    <property type="molecule type" value="Genomic_DNA"/>
</dbReference>
<organism evidence="5">
    <name type="scientific">Desertifilum tharense IPPAS B-1220</name>
    <dbReference type="NCBI Taxonomy" id="1781255"/>
    <lineage>
        <taxon>Bacteria</taxon>
        <taxon>Bacillati</taxon>
        <taxon>Cyanobacteriota</taxon>
        <taxon>Cyanophyceae</taxon>
        <taxon>Desertifilales</taxon>
        <taxon>Desertifilaceae</taxon>
        <taxon>Desertifilum</taxon>
    </lineage>
</organism>
<proteinExistence type="inferred from homology"/>
<feature type="coiled-coil region" evidence="3">
    <location>
        <begin position="198"/>
        <end position="225"/>
    </location>
</feature>
<keyword evidence="3" id="KW-0175">Coiled coil</keyword>
<dbReference type="GO" id="GO:0015288">
    <property type="term" value="F:porin activity"/>
    <property type="evidence" value="ECO:0007669"/>
    <property type="project" value="InterPro"/>
</dbReference>
<dbReference type="GO" id="GO:0008643">
    <property type="term" value="P:carbohydrate transport"/>
    <property type="evidence" value="ECO:0007669"/>
    <property type="project" value="InterPro"/>
</dbReference>
<keyword evidence="2" id="KW-0732">Signal</keyword>
<dbReference type="InterPro" id="IPR038673">
    <property type="entry name" value="OprB_sf"/>
</dbReference>
<reference evidence="5" key="1">
    <citation type="submission" date="2016-09" db="EMBL/GenBank/DDBJ databases">
        <title>Draft genome of thermotolerant cyanobacterium Desertifilum sp. strain IPPAS B-1220.</title>
        <authorList>
            <person name="Sinetova M.A."/>
            <person name="Bolakhan K."/>
            <person name="Zayadan B.K."/>
            <person name="Mironov K.S."/>
            <person name="Ustinova V."/>
            <person name="Kupriyanova E.V."/>
            <person name="Sidorov R.A."/>
            <person name="Skrypnik A.N."/>
            <person name="Gogoleva N.E."/>
            <person name="Gogolev Y.V."/>
            <person name="Los D.A."/>
        </authorList>
    </citation>
    <scope>NUCLEOTIDE SEQUENCE [LARGE SCALE GENOMIC DNA]</scope>
    <source>
        <strain evidence="5">IPPAS B-1220</strain>
    </source>
</reference>
<dbReference type="InterPro" id="IPR051465">
    <property type="entry name" value="Cell_Envelope_Struct_Comp"/>
</dbReference>
<dbReference type="InterPro" id="IPR001119">
    <property type="entry name" value="SLH_dom"/>
</dbReference>
<dbReference type="GO" id="GO:0016020">
    <property type="term" value="C:membrane"/>
    <property type="evidence" value="ECO:0007669"/>
    <property type="project" value="InterPro"/>
</dbReference>
<dbReference type="AlphaFoldDB" id="A0A1E5QCN4"/>
<dbReference type="Pfam" id="PF00395">
    <property type="entry name" value="SLH"/>
    <property type="match status" value="1"/>
</dbReference>
<dbReference type="PROSITE" id="PS51272">
    <property type="entry name" value="SLH"/>
    <property type="match status" value="1"/>
</dbReference>
<dbReference type="STRING" id="1781255.BH720_25485"/>
<gene>
    <name evidence="5" type="ORF">BH720_25485</name>
</gene>
<feature type="chain" id="PRO_5009028081" description="SLH domain-containing protein" evidence="2">
    <location>
        <begin position="30"/>
        <end position="587"/>
    </location>
</feature>
<name>A0A1E5QCN4_9CYAN</name>
<sequence length="587" mass="62738">MKSKLLFKSLLVTPAFLGMALLGAASANASATSLESGTFSFTPETQNLDVAAEAIPAIAAADLVAPVQADTTDANLVQEILAAPLTVAQAAPNANLDQIERYSEPVVGLDSMGQVTSISQLRDVQPTDWAFQALQSLVERYGCIAGYPDGTYRGNRALTRFEFAAGLNACLDRINELIAAATQNILTREDLLVLQRLQEEFAAELATLRGRVDALEARTAELEANQFSTTTKLRGEVIFGLSGAFGDEKANQNVDIDDNVVLAGRARLNFDTSFTGRDRLRTRLQAGNHISFTGATGTNMARLGFDTNTGNDFELDVLTYRFPIGNAITGWIGTTGLSADDVAPTFPTLLNSGGQGSISRFGQRNPVFRMPDGIGGGLSINFSPRLNLAVSYLTDDGNSPLPKDGLFNGAYQARAQLSYTGNTFGIGLSYARAYMPGEDVNLTGSTGSINAIRPFGAVATSANVYGVEGQINLGRRLVLGGWGGWFDAERETGGSRSADVWTWAGSVLFPDLGARGNLGGVVFGMPPKATSGPNRDRDTGYHLEGFYRFRVSNNISITPGVIVLFNPEHNDRNDNIYVGTLRTTFSF</sequence>
<evidence type="ECO:0000256" key="2">
    <source>
        <dbReference type="RuleBase" id="RU363072"/>
    </source>
</evidence>